<accession>A0A0A9BYS2</accession>
<dbReference type="EMBL" id="GBRH01230527">
    <property type="protein sequence ID" value="JAD67368.1"/>
    <property type="molecule type" value="Transcribed_RNA"/>
</dbReference>
<evidence type="ECO:0000313" key="2">
    <source>
        <dbReference type="EMBL" id="JAD67368.1"/>
    </source>
</evidence>
<reference evidence="2" key="2">
    <citation type="journal article" date="2015" name="Data Brief">
        <title>Shoot transcriptome of the giant reed, Arundo donax.</title>
        <authorList>
            <person name="Barrero R.A."/>
            <person name="Guerrero F.D."/>
            <person name="Moolhuijzen P."/>
            <person name="Goolsby J.A."/>
            <person name="Tidwell J."/>
            <person name="Bellgard S.E."/>
            <person name="Bellgard M.I."/>
        </authorList>
    </citation>
    <scope>NUCLEOTIDE SEQUENCE</scope>
    <source>
        <tissue evidence="2">Shoot tissue taken approximately 20 cm above the soil surface</tissue>
    </source>
</reference>
<reference evidence="2" key="1">
    <citation type="submission" date="2014-09" db="EMBL/GenBank/DDBJ databases">
        <authorList>
            <person name="Magalhaes I.L.F."/>
            <person name="Oliveira U."/>
            <person name="Santos F.R."/>
            <person name="Vidigal T.H.D.A."/>
            <person name="Brescovit A.D."/>
            <person name="Santos A.J."/>
        </authorList>
    </citation>
    <scope>NUCLEOTIDE SEQUENCE</scope>
    <source>
        <tissue evidence="2">Shoot tissue taken approximately 20 cm above the soil surface</tissue>
    </source>
</reference>
<name>A0A0A9BYS2_ARUDO</name>
<organism evidence="2">
    <name type="scientific">Arundo donax</name>
    <name type="common">Giant reed</name>
    <name type="synonym">Donax arundinaceus</name>
    <dbReference type="NCBI Taxonomy" id="35708"/>
    <lineage>
        <taxon>Eukaryota</taxon>
        <taxon>Viridiplantae</taxon>
        <taxon>Streptophyta</taxon>
        <taxon>Embryophyta</taxon>
        <taxon>Tracheophyta</taxon>
        <taxon>Spermatophyta</taxon>
        <taxon>Magnoliopsida</taxon>
        <taxon>Liliopsida</taxon>
        <taxon>Poales</taxon>
        <taxon>Poaceae</taxon>
        <taxon>PACMAD clade</taxon>
        <taxon>Arundinoideae</taxon>
        <taxon>Arundineae</taxon>
        <taxon>Arundo</taxon>
    </lineage>
</organism>
<dbReference type="AlphaFoldDB" id="A0A0A9BYS2"/>
<protein>
    <submittedName>
        <fullName evidence="2">Uncharacterized protein</fullName>
    </submittedName>
</protein>
<sequence>MSSQQQNKTIDSFTQPELNKPKTPETPWYLT</sequence>
<proteinExistence type="predicted"/>
<feature type="compositionally biased region" description="Polar residues" evidence="1">
    <location>
        <begin position="1"/>
        <end position="17"/>
    </location>
</feature>
<evidence type="ECO:0000256" key="1">
    <source>
        <dbReference type="SAM" id="MobiDB-lite"/>
    </source>
</evidence>
<feature type="region of interest" description="Disordered" evidence="1">
    <location>
        <begin position="1"/>
        <end position="31"/>
    </location>
</feature>